<dbReference type="EMBL" id="ML208261">
    <property type="protein sequence ID" value="TFK76012.1"/>
    <property type="molecule type" value="Genomic_DNA"/>
</dbReference>
<evidence type="ECO:0000313" key="2">
    <source>
        <dbReference type="Proteomes" id="UP000308600"/>
    </source>
</evidence>
<organism evidence="1 2">
    <name type="scientific">Pluteus cervinus</name>
    <dbReference type="NCBI Taxonomy" id="181527"/>
    <lineage>
        <taxon>Eukaryota</taxon>
        <taxon>Fungi</taxon>
        <taxon>Dikarya</taxon>
        <taxon>Basidiomycota</taxon>
        <taxon>Agaricomycotina</taxon>
        <taxon>Agaricomycetes</taxon>
        <taxon>Agaricomycetidae</taxon>
        <taxon>Agaricales</taxon>
        <taxon>Pluteineae</taxon>
        <taxon>Pluteaceae</taxon>
        <taxon>Pluteus</taxon>
    </lineage>
</organism>
<keyword evidence="2" id="KW-1185">Reference proteome</keyword>
<dbReference type="Proteomes" id="UP000308600">
    <property type="component" value="Unassembled WGS sequence"/>
</dbReference>
<evidence type="ECO:0000313" key="1">
    <source>
        <dbReference type="EMBL" id="TFK76012.1"/>
    </source>
</evidence>
<accession>A0ACD3BG70</accession>
<sequence>MNSSFSIGIPSGRNSSACGYCSPPGERSQGESSYQVAGFDAVQLTCQTYQGMIDRGWRRSGTWCYKPDLRASCCPQYTIRLDALQFKPSKSQRKVLNRWNRYVLEGEPDDAAASSQKSRSGKSSTEFVLPIAVHASEISNLSDESPTHRFEVTLEPSTFTEEKFTLYKKYQSTIHNDHKNSSAGFKRFLVESPLKDEPIPYPQTPPPYLPRQYGSYHQLYRIDGKLMAMAVLDILPTCVSSVYFMYDIDWEDHSLGKLSAMREVSLAREIHEAGVDNMLYLYMGFYIHSCPKMKYKGDYSPSFLADPETYEWFPLESCRPSLDTFRYACFSHPSHSSDEVITDEPDYLQVPLSSDDEKEIRMLVASGKRNFVVSLSESPYWQYDEIQRECLPCIHGLGIDLSKGVIFKI</sequence>
<name>A0ACD3BG70_9AGAR</name>
<proteinExistence type="predicted"/>
<protein>
    <submittedName>
        <fullName evidence="1">Uncharacterized protein</fullName>
    </submittedName>
</protein>
<gene>
    <name evidence="1" type="ORF">BDN72DRAFT_831455</name>
</gene>
<reference evidence="1 2" key="1">
    <citation type="journal article" date="2019" name="Nat. Ecol. Evol.">
        <title>Megaphylogeny resolves global patterns of mushroom evolution.</title>
        <authorList>
            <person name="Varga T."/>
            <person name="Krizsan K."/>
            <person name="Foldi C."/>
            <person name="Dima B."/>
            <person name="Sanchez-Garcia M."/>
            <person name="Sanchez-Ramirez S."/>
            <person name="Szollosi G.J."/>
            <person name="Szarkandi J.G."/>
            <person name="Papp V."/>
            <person name="Albert L."/>
            <person name="Andreopoulos W."/>
            <person name="Angelini C."/>
            <person name="Antonin V."/>
            <person name="Barry K.W."/>
            <person name="Bougher N.L."/>
            <person name="Buchanan P."/>
            <person name="Buyck B."/>
            <person name="Bense V."/>
            <person name="Catcheside P."/>
            <person name="Chovatia M."/>
            <person name="Cooper J."/>
            <person name="Damon W."/>
            <person name="Desjardin D."/>
            <person name="Finy P."/>
            <person name="Geml J."/>
            <person name="Haridas S."/>
            <person name="Hughes K."/>
            <person name="Justo A."/>
            <person name="Karasinski D."/>
            <person name="Kautmanova I."/>
            <person name="Kiss B."/>
            <person name="Kocsube S."/>
            <person name="Kotiranta H."/>
            <person name="LaButti K.M."/>
            <person name="Lechner B.E."/>
            <person name="Liimatainen K."/>
            <person name="Lipzen A."/>
            <person name="Lukacs Z."/>
            <person name="Mihaltcheva S."/>
            <person name="Morgado L.N."/>
            <person name="Niskanen T."/>
            <person name="Noordeloos M.E."/>
            <person name="Ohm R.A."/>
            <person name="Ortiz-Santana B."/>
            <person name="Ovrebo C."/>
            <person name="Racz N."/>
            <person name="Riley R."/>
            <person name="Savchenko A."/>
            <person name="Shiryaev A."/>
            <person name="Soop K."/>
            <person name="Spirin V."/>
            <person name="Szebenyi C."/>
            <person name="Tomsovsky M."/>
            <person name="Tulloss R.E."/>
            <person name="Uehling J."/>
            <person name="Grigoriev I.V."/>
            <person name="Vagvolgyi C."/>
            <person name="Papp T."/>
            <person name="Martin F.M."/>
            <person name="Miettinen O."/>
            <person name="Hibbett D.S."/>
            <person name="Nagy L.G."/>
        </authorList>
    </citation>
    <scope>NUCLEOTIDE SEQUENCE [LARGE SCALE GENOMIC DNA]</scope>
    <source>
        <strain evidence="1 2">NL-1719</strain>
    </source>
</reference>